<gene>
    <name evidence="1" type="ORF">F6X54_25645</name>
</gene>
<organism evidence="1 2">
    <name type="scientific">Micromonospora aurantiaca</name>
    <name type="common">nom. illeg.</name>
    <dbReference type="NCBI Taxonomy" id="47850"/>
    <lineage>
        <taxon>Bacteria</taxon>
        <taxon>Bacillati</taxon>
        <taxon>Actinomycetota</taxon>
        <taxon>Actinomycetes</taxon>
        <taxon>Micromonosporales</taxon>
        <taxon>Micromonosporaceae</taxon>
        <taxon>Micromonospora</taxon>
    </lineage>
</organism>
<proteinExistence type="predicted"/>
<sequence>MRERTPPWRRVTYDQYVIAAAMTLARRHRPAWSWRKWRWVCRCGADLPCRNRHRVPINRGHWPSQEDQ</sequence>
<comment type="caution">
    <text evidence="1">The sequence shown here is derived from an EMBL/GenBank/DDBJ whole genome shotgun (WGS) entry which is preliminary data.</text>
</comment>
<reference evidence="1 2" key="1">
    <citation type="submission" date="2019-09" db="EMBL/GenBank/DDBJ databases">
        <title>High taxonomic diversity of Micromonospora strains isolated from Medicago sativa nodules in different geographical locations.</title>
        <authorList>
            <person name="Martinez-Hidalgo P."/>
            <person name="Flores-Felix J.D."/>
            <person name="Velazquez E."/>
            <person name="Brau L."/>
            <person name="Trujillo M.E."/>
            <person name="Martinez-Molina E."/>
        </authorList>
    </citation>
    <scope>NUCLEOTIDE SEQUENCE [LARGE SCALE GENOMIC DNA]</scope>
    <source>
        <strain evidence="1 2">ALFB5</strain>
    </source>
</reference>
<accession>A0ABQ6UAA3</accession>
<protein>
    <submittedName>
        <fullName evidence="1">Uncharacterized protein</fullName>
    </submittedName>
</protein>
<dbReference type="EMBL" id="WAAR01000147">
    <property type="protein sequence ID" value="KAB1107670.1"/>
    <property type="molecule type" value="Genomic_DNA"/>
</dbReference>
<dbReference type="Proteomes" id="UP000471364">
    <property type="component" value="Unassembled WGS sequence"/>
</dbReference>
<evidence type="ECO:0000313" key="2">
    <source>
        <dbReference type="Proteomes" id="UP000471364"/>
    </source>
</evidence>
<name>A0ABQ6UAA3_9ACTN</name>
<evidence type="ECO:0000313" key="1">
    <source>
        <dbReference type="EMBL" id="KAB1107670.1"/>
    </source>
</evidence>
<keyword evidence="2" id="KW-1185">Reference proteome</keyword>